<dbReference type="Pfam" id="PF07714">
    <property type="entry name" value="PK_Tyr_Ser-Thr"/>
    <property type="match status" value="2"/>
</dbReference>
<dbReference type="Gene3D" id="3.30.200.20">
    <property type="entry name" value="Phosphorylase Kinase, domain 1"/>
    <property type="match status" value="2"/>
</dbReference>
<dbReference type="CDD" id="cd01098">
    <property type="entry name" value="PAN_AP_plant"/>
    <property type="match status" value="2"/>
</dbReference>
<keyword evidence="8" id="KW-0418">Kinase</keyword>
<feature type="transmembrane region" description="Helical" evidence="14">
    <location>
        <begin position="1304"/>
        <end position="1324"/>
    </location>
</feature>
<evidence type="ECO:0000259" key="16">
    <source>
        <dbReference type="PROSITE" id="PS50011"/>
    </source>
</evidence>
<evidence type="ECO:0000256" key="13">
    <source>
        <dbReference type="ARBA" id="ARBA00023180"/>
    </source>
</evidence>
<evidence type="ECO:0000256" key="7">
    <source>
        <dbReference type="ARBA" id="ARBA00022741"/>
    </source>
</evidence>
<evidence type="ECO:0008006" key="21">
    <source>
        <dbReference type="Google" id="ProtNLM"/>
    </source>
</evidence>
<dbReference type="SUPFAM" id="SSF57414">
    <property type="entry name" value="Hairpin loop containing domain-like"/>
    <property type="match status" value="1"/>
</dbReference>
<dbReference type="PROSITE" id="PS50927">
    <property type="entry name" value="BULB_LECTIN"/>
    <property type="match status" value="2"/>
</dbReference>
<keyword evidence="2" id="KW-1003">Cell membrane</keyword>
<sequence>MSKRSLMEISPMFFVLFICCLSLKFVSATTNITATKFLKDPGTLLSSNSIFKIGFFSPTNSTNRYVGIWYNIEKSVTMEIVWVANRNNPIKDSSGVLKISEDGNLQLSNGQNIIIWSSNVSHQANSSSVAQLKDTGNLVLISSVSGMITWQSFEHLTNSLLPHTRISIDKDSMKENSIQLRSWKSASDPSNGRFTSGIIPQTLPEIGTWNGDKLYWRSGPWNGNLFLGMPNLSAEASFGFRIIKNDLEDTLEVLFSVSDESLLIYFVLNSDGNVVLKNWDNDIQKWKIWGQSFTSECAFYGKCGPYGSCDPKGLPVCSCLKGFEPNRFNEWSHGNWTSGCVRRTPLQCGKNTGGKVDRFLMLKGIKVPDYAEFVLANDQDDCRRKCLDICSCLAYAYPKGIGCMIWNKSLIDLQQLSHDGSEFSHLFIRLAHSELEETRNLILIISVIVIMVTATFSVFGYYLWRWMCQRHDKKSSTKETKSIASRVDPVEFKDLALLKFNQLEVATNNFSNINKLGEGGFGPVYKGKLEDGQDIAVKRLSRSSGQGLQEFMTEVLVISKLQHNNLVKLLGCCVEGEEKLLVYEYMPNRSLDAVLFDPNHRKQLDWRTRFSIINGICRGLLYLHRDSRLKIIHRDLKASNILLDEELNPKISDFGTARIFGTKQDQANTVRVVGTYGYMSPEYAMEGCFSEKSDVFSLGVLLLEIVSGRRNSSFLENESLSLLTYAWKLWNENIMLSLIDPTISYQSFQGEILKCIQLGLLCVQEFPEDRPSISALISMLDVHDITDLPRPKQPGFTLRQVNSTDESPQIGGEHCTVNHLSLTVVSGRYIVYAYRSIVQCPFLCILNIIDIFGCLCNWAFSKLTVTKNTQMETSLLFILLFLCCVCLKFICAASNISTTEFLSDSETLVSSNGRFKIGFFSPTNSTHRYAGIWYNIEDSDTKEVVWVANRNTPINDSFGVLKISEDGNLQLSDGQNMTVWSSNISQQANSTSVAQLLDTGNLVLLSSASKMIMWQSFEHLPDSLLPQTNIILNLLTANRSDENPILRSWKSASDPSNGRFRTGLIPFPITEFVTRNDDKTYWRSGPWNGSRFLGVPYISAEVFRIIFNGRDDTLDFSYFVANESLLEYFDLNYDGNIVLKYWDDGGRKWEIGWQSIESDCDVYGKCGPFGRCNPKDSPICSCLHGFEPKSIEEWSEGNWTNGCVRRTQLLCGLTGRRSDGFLRLQHMKLPHYITFESANNQDDCRRKCLETCSCLAYAYPLGIECMIWDENLMDIQVFSADGADLFIRLAHSELDDPSNRNTKIIAIIAAVSATAFVVLMYCLWKLVRQRYGKKITNMETRSVDFEVDQAEFKDLPLFEFKELEVATGNFSEMNKLGRGGFGPVYKGKLENGQVIAVKRLSRASGQGLQEFMNEVLLISKLQHKNLVKLLGCCVEREEKLLVYEYMPNKSLDALLFDSHQRKQLDWKKRFNIFNGICRGLLYLHRDSRLKIIHRDLKASNILLDEEFNPKISDFGMARIFENNQDQANTLRVVGTYGYMSPEYAMEGRFSEKSDVFSLGVLLLEIVSGRKNSSFLNDESLSLLTYAWKLWTENDTLSMIDPTILYPCFNGEILKCIQLGLLCVQEYPEDRPTISTLISMLDVNDVMDLPHPTEPGFTHRKLPSSDEILQSSQEHGSINNVSLTEFSGR</sequence>
<reference evidence="20" key="2">
    <citation type="submission" date="2025-08" db="UniProtKB">
        <authorList>
            <consortium name="RefSeq"/>
        </authorList>
    </citation>
    <scope>IDENTIFICATION</scope>
    <source>
        <tissue evidence="20">Leaf</tissue>
    </source>
</reference>
<keyword evidence="5 14" id="KW-0812">Transmembrane</keyword>
<protein>
    <recommendedName>
        <fullName evidence="21">Non-specific serine/threonine protein kinase</fullName>
    </recommendedName>
</protein>
<feature type="domain" description="Protein kinase" evidence="16">
    <location>
        <begin position="510"/>
        <end position="786"/>
    </location>
</feature>
<evidence type="ECO:0000259" key="17">
    <source>
        <dbReference type="PROSITE" id="PS50927"/>
    </source>
</evidence>
<dbReference type="Pfam" id="PF00954">
    <property type="entry name" value="S_locus_glycop"/>
    <property type="match status" value="2"/>
</dbReference>
<dbReference type="PANTHER" id="PTHR27002:SF1082">
    <property type="entry name" value="OS06G0693000 PROTEIN"/>
    <property type="match status" value="1"/>
</dbReference>
<evidence type="ECO:0000313" key="19">
    <source>
        <dbReference type="Proteomes" id="UP000813463"/>
    </source>
</evidence>
<keyword evidence="13" id="KW-0325">Glycoprotein</keyword>
<evidence type="ECO:0000256" key="12">
    <source>
        <dbReference type="ARBA" id="ARBA00023157"/>
    </source>
</evidence>
<reference evidence="19" key="1">
    <citation type="journal article" date="2021" name="Nat. Commun.">
        <title>Genomic analyses provide insights into spinach domestication and the genetic basis of agronomic traits.</title>
        <authorList>
            <person name="Cai X."/>
            <person name="Sun X."/>
            <person name="Xu C."/>
            <person name="Sun H."/>
            <person name="Wang X."/>
            <person name="Ge C."/>
            <person name="Zhang Z."/>
            <person name="Wang Q."/>
            <person name="Fei Z."/>
            <person name="Jiao C."/>
            <person name="Wang Q."/>
        </authorList>
    </citation>
    <scope>NUCLEOTIDE SEQUENCE [LARGE SCALE GENOMIC DNA]</scope>
    <source>
        <strain evidence="19">cv. Varoflay</strain>
    </source>
</reference>
<dbReference type="Pfam" id="PF01453">
    <property type="entry name" value="B_lectin"/>
    <property type="match status" value="2"/>
</dbReference>
<dbReference type="InterPro" id="IPR021820">
    <property type="entry name" value="S-locus_recpt_kinase_C"/>
</dbReference>
<keyword evidence="7" id="KW-0547">Nucleotide-binding</keyword>
<evidence type="ECO:0000256" key="4">
    <source>
        <dbReference type="ARBA" id="ARBA00022679"/>
    </source>
</evidence>
<dbReference type="InterPro" id="IPR011009">
    <property type="entry name" value="Kinase-like_dom_sf"/>
</dbReference>
<dbReference type="PROSITE" id="PS50948">
    <property type="entry name" value="PAN"/>
    <property type="match status" value="2"/>
</dbReference>
<dbReference type="InterPro" id="IPR000719">
    <property type="entry name" value="Prot_kinase_dom"/>
</dbReference>
<evidence type="ECO:0000256" key="8">
    <source>
        <dbReference type="ARBA" id="ARBA00022777"/>
    </source>
</evidence>
<evidence type="ECO:0000256" key="10">
    <source>
        <dbReference type="ARBA" id="ARBA00022989"/>
    </source>
</evidence>
<keyword evidence="6 15" id="KW-0732">Signal</keyword>
<organism evidence="19 20">
    <name type="scientific">Spinacia oleracea</name>
    <name type="common">Spinach</name>
    <dbReference type="NCBI Taxonomy" id="3562"/>
    <lineage>
        <taxon>Eukaryota</taxon>
        <taxon>Viridiplantae</taxon>
        <taxon>Streptophyta</taxon>
        <taxon>Embryophyta</taxon>
        <taxon>Tracheophyta</taxon>
        <taxon>Spermatophyta</taxon>
        <taxon>Magnoliopsida</taxon>
        <taxon>eudicotyledons</taxon>
        <taxon>Gunneridae</taxon>
        <taxon>Pentapetalae</taxon>
        <taxon>Caryophyllales</taxon>
        <taxon>Chenopodiaceae</taxon>
        <taxon>Chenopodioideae</taxon>
        <taxon>Anserineae</taxon>
        <taxon>Spinacia</taxon>
    </lineage>
</organism>
<keyword evidence="9" id="KW-0067">ATP-binding</keyword>
<accession>A0ABM3QY41</accession>
<feature type="domain" description="Bulb-type lectin" evidence="17">
    <location>
        <begin position="29"/>
        <end position="153"/>
    </location>
</feature>
<gene>
    <name evidence="20" type="primary">LOC110801822</name>
</gene>
<evidence type="ECO:0000256" key="1">
    <source>
        <dbReference type="ARBA" id="ARBA00004251"/>
    </source>
</evidence>
<dbReference type="PROSITE" id="PS50011">
    <property type="entry name" value="PROTEIN_KINASE_DOM"/>
    <property type="match status" value="2"/>
</dbReference>
<keyword evidence="12" id="KW-1015">Disulfide bond</keyword>
<evidence type="ECO:0000256" key="9">
    <source>
        <dbReference type="ARBA" id="ARBA00022840"/>
    </source>
</evidence>
<dbReference type="RefSeq" id="XP_056688258.1">
    <property type="nucleotide sequence ID" value="XM_056832280.1"/>
</dbReference>
<dbReference type="SMART" id="SM00220">
    <property type="entry name" value="S_TKc"/>
    <property type="match status" value="2"/>
</dbReference>
<proteinExistence type="predicted"/>
<comment type="subcellular location">
    <subcellularLocation>
        <location evidence="1">Cell membrane</location>
        <topology evidence="1">Single-pass type I membrane protein</topology>
    </subcellularLocation>
</comment>
<evidence type="ECO:0000313" key="20">
    <source>
        <dbReference type="RefSeq" id="XP_056688258.1"/>
    </source>
</evidence>
<evidence type="ECO:0000256" key="14">
    <source>
        <dbReference type="SAM" id="Phobius"/>
    </source>
</evidence>
<feature type="domain" description="Bulb-type lectin" evidence="17">
    <location>
        <begin position="893"/>
        <end position="1017"/>
    </location>
</feature>
<feature type="chain" id="PRO_5045829095" description="Non-specific serine/threonine protein kinase" evidence="15">
    <location>
        <begin position="29"/>
        <end position="1688"/>
    </location>
</feature>
<feature type="transmembrane region" description="Helical" evidence="14">
    <location>
        <begin position="441"/>
        <end position="464"/>
    </location>
</feature>
<dbReference type="CDD" id="cd00028">
    <property type="entry name" value="B_lectin"/>
    <property type="match status" value="2"/>
</dbReference>
<dbReference type="SMART" id="SM00108">
    <property type="entry name" value="B_lectin"/>
    <property type="match status" value="2"/>
</dbReference>
<dbReference type="SUPFAM" id="SSF51110">
    <property type="entry name" value="alpha-D-mannose-specific plant lectins"/>
    <property type="match status" value="2"/>
</dbReference>
<dbReference type="SUPFAM" id="SSF56112">
    <property type="entry name" value="Protein kinase-like (PK-like)"/>
    <property type="match status" value="2"/>
</dbReference>
<dbReference type="Gene3D" id="1.10.510.10">
    <property type="entry name" value="Transferase(Phosphotransferase) domain 1"/>
    <property type="match status" value="2"/>
</dbReference>
<feature type="domain" description="Apple" evidence="18">
    <location>
        <begin position="1211"/>
        <end position="1290"/>
    </location>
</feature>
<dbReference type="CDD" id="cd14066">
    <property type="entry name" value="STKc_IRAK"/>
    <property type="match status" value="2"/>
</dbReference>
<keyword evidence="11 14" id="KW-0472">Membrane</keyword>
<evidence type="ECO:0000256" key="15">
    <source>
        <dbReference type="SAM" id="SignalP"/>
    </source>
</evidence>
<dbReference type="InterPro" id="IPR003609">
    <property type="entry name" value="Pan_app"/>
</dbReference>
<dbReference type="Proteomes" id="UP000813463">
    <property type="component" value="Chromosome 6"/>
</dbReference>
<dbReference type="SMART" id="SM00473">
    <property type="entry name" value="PAN_AP"/>
    <property type="match status" value="2"/>
</dbReference>
<dbReference type="Gene3D" id="2.90.10.10">
    <property type="entry name" value="Bulb-type lectin domain"/>
    <property type="match status" value="2"/>
</dbReference>
<feature type="signal peptide" evidence="15">
    <location>
        <begin position="1"/>
        <end position="28"/>
    </location>
</feature>
<dbReference type="GeneID" id="110801822"/>
<feature type="transmembrane region" description="Helical" evidence="14">
    <location>
        <begin position="875"/>
        <end position="896"/>
    </location>
</feature>
<feature type="domain" description="Apple" evidence="18">
    <location>
        <begin position="348"/>
        <end position="431"/>
    </location>
</feature>
<keyword evidence="4" id="KW-0808">Transferase</keyword>
<name>A0ABM3QY41_SPIOL</name>
<dbReference type="PANTHER" id="PTHR27002">
    <property type="entry name" value="RECEPTOR-LIKE SERINE/THREONINE-PROTEIN KINASE SD1-8"/>
    <property type="match status" value="1"/>
</dbReference>
<dbReference type="InterPro" id="IPR036426">
    <property type="entry name" value="Bulb-type_lectin_dom_sf"/>
</dbReference>
<dbReference type="InterPro" id="IPR001245">
    <property type="entry name" value="Ser-Thr/Tyr_kinase_cat_dom"/>
</dbReference>
<keyword evidence="3" id="KW-0723">Serine/threonine-protein kinase</keyword>
<keyword evidence="19" id="KW-1185">Reference proteome</keyword>
<dbReference type="InterPro" id="IPR000858">
    <property type="entry name" value="S_locus_glycoprot_dom"/>
</dbReference>
<evidence type="ECO:0000256" key="5">
    <source>
        <dbReference type="ARBA" id="ARBA00022692"/>
    </source>
</evidence>
<evidence type="ECO:0000256" key="6">
    <source>
        <dbReference type="ARBA" id="ARBA00022729"/>
    </source>
</evidence>
<dbReference type="PROSITE" id="PS00108">
    <property type="entry name" value="PROTEIN_KINASE_ST"/>
    <property type="match status" value="2"/>
</dbReference>
<evidence type="ECO:0000256" key="3">
    <source>
        <dbReference type="ARBA" id="ARBA00022527"/>
    </source>
</evidence>
<keyword evidence="10 14" id="KW-1133">Transmembrane helix</keyword>
<dbReference type="InterPro" id="IPR008271">
    <property type="entry name" value="Ser/Thr_kinase_AS"/>
</dbReference>
<dbReference type="Pfam" id="PF08276">
    <property type="entry name" value="PAN_2"/>
    <property type="match status" value="2"/>
</dbReference>
<evidence type="ECO:0000256" key="2">
    <source>
        <dbReference type="ARBA" id="ARBA00022475"/>
    </source>
</evidence>
<dbReference type="Pfam" id="PF11883">
    <property type="entry name" value="DUF3403"/>
    <property type="match status" value="1"/>
</dbReference>
<dbReference type="InterPro" id="IPR001480">
    <property type="entry name" value="Bulb-type_lectin_dom"/>
</dbReference>
<feature type="domain" description="Protein kinase" evidence="16">
    <location>
        <begin position="1370"/>
        <end position="1653"/>
    </location>
</feature>
<evidence type="ECO:0000256" key="11">
    <source>
        <dbReference type="ARBA" id="ARBA00023136"/>
    </source>
</evidence>
<evidence type="ECO:0000259" key="18">
    <source>
        <dbReference type="PROSITE" id="PS50948"/>
    </source>
</evidence>